<feature type="transmembrane region" description="Helical" evidence="1">
    <location>
        <begin position="48"/>
        <end position="67"/>
    </location>
</feature>
<feature type="transmembrane region" description="Helical" evidence="1">
    <location>
        <begin position="96"/>
        <end position="113"/>
    </location>
</feature>
<keyword evidence="3" id="KW-1185">Reference proteome</keyword>
<feature type="transmembrane region" description="Helical" evidence="1">
    <location>
        <begin position="21"/>
        <end position="42"/>
    </location>
</feature>
<evidence type="ECO:0000313" key="3">
    <source>
        <dbReference type="Proteomes" id="UP001432075"/>
    </source>
</evidence>
<evidence type="ECO:0008006" key="4">
    <source>
        <dbReference type="Google" id="ProtNLM"/>
    </source>
</evidence>
<dbReference type="RefSeq" id="WP_100580691.1">
    <property type="nucleotide sequence ID" value="NZ_CP108057.1"/>
</dbReference>
<evidence type="ECO:0000313" key="2">
    <source>
        <dbReference type="EMBL" id="WUO44718.1"/>
    </source>
</evidence>
<dbReference type="EMBL" id="CP108057">
    <property type="protein sequence ID" value="WUO44718.1"/>
    <property type="molecule type" value="Genomic_DNA"/>
</dbReference>
<accession>A0ABZ1RDU4</accession>
<gene>
    <name evidence="2" type="ORF">OHU17_02255</name>
</gene>
<reference evidence="2" key="1">
    <citation type="submission" date="2022-10" db="EMBL/GenBank/DDBJ databases">
        <title>The complete genomes of actinobacterial strains from the NBC collection.</title>
        <authorList>
            <person name="Joergensen T.S."/>
            <person name="Alvarez Arevalo M."/>
            <person name="Sterndorff E.B."/>
            <person name="Faurdal D."/>
            <person name="Vuksanovic O."/>
            <person name="Mourched A.-S."/>
            <person name="Charusanti P."/>
            <person name="Shaw S."/>
            <person name="Blin K."/>
            <person name="Weber T."/>
        </authorList>
    </citation>
    <scope>NUCLEOTIDE SEQUENCE</scope>
    <source>
        <strain evidence="2">NBC_00283</strain>
    </source>
</reference>
<proteinExistence type="predicted"/>
<feature type="transmembrane region" description="Helical" evidence="1">
    <location>
        <begin position="133"/>
        <end position="153"/>
    </location>
</feature>
<name>A0ABZ1RDU4_9ACTN</name>
<dbReference type="Proteomes" id="UP001432075">
    <property type="component" value="Chromosome"/>
</dbReference>
<sequence>MTRPAGGPAAAFRGRYGASPLHLLLTLASFALAGYAGIRLLAGDPTGVAIWFVGAALLHDLVLLPLYSVTDRALQLLLPADRAPQEGTPRPGVNHLRVPGFVSGVLFLVYWPLILRQGGHYTAYTALSADGFLARWLLVTAGLFLVSAIVWTVRTWLRLRPERNGARAQTHARKATK</sequence>
<keyword evidence="1" id="KW-1133">Transmembrane helix</keyword>
<protein>
    <recommendedName>
        <fullName evidence="4">Lipoprotein</fullName>
    </recommendedName>
</protein>
<keyword evidence="1" id="KW-0812">Transmembrane</keyword>
<evidence type="ECO:0000256" key="1">
    <source>
        <dbReference type="SAM" id="Phobius"/>
    </source>
</evidence>
<keyword evidence="1" id="KW-0472">Membrane</keyword>
<organism evidence="2 3">
    <name type="scientific">Streptomyces goshikiensis</name>
    <dbReference type="NCBI Taxonomy" id="1942"/>
    <lineage>
        <taxon>Bacteria</taxon>
        <taxon>Bacillati</taxon>
        <taxon>Actinomycetota</taxon>
        <taxon>Actinomycetes</taxon>
        <taxon>Kitasatosporales</taxon>
        <taxon>Streptomycetaceae</taxon>
        <taxon>Streptomyces</taxon>
    </lineage>
</organism>